<feature type="domain" description="Right handed beta helix" evidence="2">
    <location>
        <begin position="389"/>
        <end position="540"/>
    </location>
</feature>
<dbReference type="GO" id="GO:0006511">
    <property type="term" value="P:ubiquitin-dependent protein catabolic process"/>
    <property type="evidence" value="ECO:0007669"/>
    <property type="project" value="TreeGrafter"/>
</dbReference>
<accession>A0A7S4B8C1</accession>
<evidence type="ECO:0000256" key="1">
    <source>
        <dbReference type="ARBA" id="ARBA00022737"/>
    </source>
</evidence>
<dbReference type="SMART" id="SM00710">
    <property type="entry name" value="PbH1"/>
    <property type="match status" value="9"/>
</dbReference>
<dbReference type="EMBL" id="HBIZ01016482">
    <property type="protein sequence ID" value="CAE0757620.1"/>
    <property type="molecule type" value="Transcribed_RNA"/>
</dbReference>
<dbReference type="AlphaFoldDB" id="A0A7S4B8C1"/>
<reference evidence="3" key="1">
    <citation type="submission" date="2021-01" db="EMBL/GenBank/DDBJ databases">
        <authorList>
            <person name="Corre E."/>
            <person name="Pelletier E."/>
            <person name="Niang G."/>
            <person name="Scheremetjew M."/>
            <person name="Finn R."/>
            <person name="Kale V."/>
            <person name="Holt S."/>
            <person name="Cochrane G."/>
            <person name="Meng A."/>
            <person name="Brown T."/>
            <person name="Cohen L."/>
        </authorList>
    </citation>
    <scope>NUCLEOTIDE SEQUENCE</scope>
    <source>
        <strain evidence="3">CCMP645</strain>
    </source>
</reference>
<keyword evidence="1" id="KW-0677">Repeat</keyword>
<dbReference type="Gene3D" id="2.160.20.10">
    <property type="entry name" value="Single-stranded right-handed beta-helix, Pectin lyase-like"/>
    <property type="match status" value="2"/>
</dbReference>
<dbReference type="InterPro" id="IPR006626">
    <property type="entry name" value="PbH1"/>
</dbReference>
<feature type="domain" description="Right handed beta helix" evidence="2">
    <location>
        <begin position="230"/>
        <end position="377"/>
    </location>
</feature>
<evidence type="ECO:0000313" key="3">
    <source>
        <dbReference type="EMBL" id="CAE0757620.1"/>
    </source>
</evidence>
<dbReference type="PANTHER" id="PTHR22990:SF15">
    <property type="entry name" value="F-BOX ONLY PROTEIN 10"/>
    <property type="match status" value="1"/>
</dbReference>
<dbReference type="Pfam" id="PF13229">
    <property type="entry name" value="Beta_helix"/>
    <property type="match status" value="2"/>
</dbReference>
<dbReference type="PANTHER" id="PTHR22990">
    <property type="entry name" value="F-BOX ONLY PROTEIN"/>
    <property type="match status" value="1"/>
</dbReference>
<dbReference type="InterPro" id="IPR011050">
    <property type="entry name" value="Pectin_lyase_fold/virulence"/>
</dbReference>
<protein>
    <recommendedName>
        <fullName evidence="2">Right handed beta helix domain-containing protein</fullName>
    </recommendedName>
</protein>
<dbReference type="SUPFAM" id="SSF51126">
    <property type="entry name" value="Pectin lyase-like"/>
    <property type="match status" value="2"/>
</dbReference>
<dbReference type="InterPro" id="IPR039448">
    <property type="entry name" value="Beta_helix"/>
</dbReference>
<proteinExistence type="predicted"/>
<organism evidence="3">
    <name type="scientific">Chrysotila carterae</name>
    <name type="common">Marine alga</name>
    <name type="synonym">Syracosphaera carterae</name>
    <dbReference type="NCBI Taxonomy" id="13221"/>
    <lineage>
        <taxon>Eukaryota</taxon>
        <taxon>Haptista</taxon>
        <taxon>Haptophyta</taxon>
        <taxon>Prymnesiophyceae</taxon>
        <taxon>Isochrysidales</taxon>
        <taxon>Isochrysidaceae</taxon>
        <taxon>Chrysotila</taxon>
    </lineage>
</organism>
<dbReference type="InterPro" id="IPR051550">
    <property type="entry name" value="SCF-Subunits/Alg-Epimerases"/>
</dbReference>
<dbReference type="InterPro" id="IPR012334">
    <property type="entry name" value="Pectin_lyas_fold"/>
</dbReference>
<sequence>MSNNCACLPGHEKAVHAMNGVYCEQSGTTWSTLIEALATVDPGTPLLLRKGRHQAPSRFNMQVFLTGEAGAELIGPTIMAYGGSLQGLLISSSSLRHGPALELRGDSKIADCVLSNRQGWAKNANNVLTAALRVGSSATATTLLSCTCDGFVLVEGPHTSFRDSTFSGLGGRACVEVCAGVVACTLTGCTLRDHPGAAVLVRRRACVEIVGTSLERCGWSSIECIGGTVTLKASRVLQTSSGSALVVREGGRLECEDCQVHDNASTGAEACGAATQLLIRRSSLRDGASGVGVLCWQEAQADIQETTIDSYPLAGIDVGDGSSPVVVGNTIRKSKTGILVCKGAGGHYKANRISAAERAGIECHSSHEELHVHENKIDGCDIGILFLAGGGGRCAANRVQTCRVGIELRGASSPEVASCEVFQNRRAGVQVQRDGGGCVRECHIHDNGIVARSSVGVQTSAAKRVGGDGAGVVLLDGACARIEHNRIRANKGCGVFSDNGSLCDIIGNTISDNGGQDLCSRPSSQGRARGNRNESNRAVAAVVVPRQRTPFDWTVGSNLHESDKTMEQRVQEMRKDYEEMAENKEMCAMNMAPANVGGAEAMSAMCSLS</sequence>
<name>A0A7S4B8C1_CHRCT</name>
<gene>
    <name evidence="3" type="ORF">PCAR00345_LOCUS10214</name>
</gene>
<evidence type="ECO:0000259" key="2">
    <source>
        <dbReference type="Pfam" id="PF13229"/>
    </source>
</evidence>